<accession>A0A1J4U4C6</accession>
<dbReference type="GO" id="GO:0016757">
    <property type="term" value="F:glycosyltransferase activity"/>
    <property type="evidence" value="ECO:0007669"/>
    <property type="project" value="InterPro"/>
</dbReference>
<dbReference type="PANTHER" id="PTHR12526">
    <property type="entry name" value="GLYCOSYLTRANSFERASE"/>
    <property type="match status" value="1"/>
</dbReference>
<name>A0A1J4U4C6_9BACT</name>
<gene>
    <name evidence="4" type="ORF">AUJ29_01950</name>
</gene>
<dbReference type="SUPFAM" id="SSF53756">
    <property type="entry name" value="UDP-Glycosyltransferase/glycogen phosphorylase"/>
    <property type="match status" value="1"/>
</dbReference>
<sequence length="383" mass="44068">MTEVKTKKVLIFSFTYFPFAGGAEVALREITDRIGGFEFDLITAKISQDLPNFEKIGNIAVYRVGQGNKLDKPFYPIRAFLFSRKLHKKNQYSLVWAMMASWAGIAVLLFKLLNPRVKYLLTLQEGDSEEFLRKRTWFWRPFYELIYKKADHIQAISRWLEQRAKDYGYKGDVSVVPNGVDLEKFKIQNSKFKIKRELNIKDNTKIIFTASRLVEKNDIETLIRAFKILVSDILISSFLIIAGGGGLEDKLKKLVLGLGIQDKVFFLGQLSPDEAWKYYSIADIFVRPSLSEGFGNSFIEAMAASLPIVATPVGGILDFLEDRKTGLFCRVRDPRDLADKIKMIFENKELCRTIRENGLRLAREKYDWNMIAEKIKTIIVELI</sequence>
<dbReference type="AlphaFoldDB" id="A0A1J4U4C6"/>
<dbReference type="InterPro" id="IPR028098">
    <property type="entry name" value="Glyco_trans_4-like_N"/>
</dbReference>
<reference evidence="4 5" key="1">
    <citation type="journal article" date="2016" name="Environ. Microbiol.">
        <title>Genomic resolution of a cold subsurface aquifer community provides metabolic insights for novel microbes adapted to high CO concentrations.</title>
        <authorList>
            <person name="Probst A.J."/>
            <person name="Castelle C.J."/>
            <person name="Singh A."/>
            <person name="Brown C.T."/>
            <person name="Anantharaman K."/>
            <person name="Sharon I."/>
            <person name="Hug L.A."/>
            <person name="Burstein D."/>
            <person name="Emerson J.B."/>
            <person name="Thomas B.C."/>
            <person name="Banfield J.F."/>
        </authorList>
    </citation>
    <scope>NUCLEOTIDE SEQUENCE [LARGE SCALE GENOMIC DNA]</scope>
    <source>
        <strain evidence="4">CG1_02_38_13</strain>
    </source>
</reference>
<dbReference type="Proteomes" id="UP000182465">
    <property type="component" value="Unassembled WGS sequence"/>
</dbReference>
<protein>
    <recommendedName>
        <fullName evidence="6">Glycosyl transferase family 1 domain-containing protein</fullName>
    </recommendedName>
</protein>
<keyword evidence="1" id="KW-0812">Transmembrane</keyword>
<dbReference type="CDD" id="cd03801">
    <property type="entry name" value="GT4_PimA-like"/>
    <property type="match status" value="1"/>
</dbReference>
<evidence type="ECO:0008006" key="6">
    <source>
        <dbReference type="Google" id="ProtNLM"/>
    </source>
</evidence>
<feature type="domain" description="Glycosyl transferase family 1" evidence="2">
    <location>
        <begin position="191"/>
        <end position="358"/>
    </location>
</feature>
<feature type="domain" description="Glycosyltransferase subfamily 4-like N-terminal" evidence="3">
    <location>
        <begin position="21"/>
        <end position="184"/>
    </location>
</feature>
<feature type="transmembrane region" description="Helical" evidence="1">
    <location>
        <begin position="94"/>
        <end position="113"/>
    </location>
</feature>
<keyword evidence="1" id="KW-0472">Membrane</keyword>
<evidence type="ECO:0000313" key="5">
    <source>
        <dbReference type="Proteomes" id="UP000182465"/>
    </source>
</evidence>
<dbReference type="Pfam" id="PF00534">
    <property type="entry name" value="Glycos_transf_1"/>
    <property type="match status" value="1"/>
</dbReference>
<organism evidence="4 5">
    <name type="scientific">Candidatus Kuenenbacteria bacterium CG1_02_38_13</name>
    <dbReference type="NCBI Taxonomy" id="1805235"/>
    <lineage>
        <taxon>Bacteria</taxon>
        <taxon>Candidatus Kueneniibacteriota</taxon>
    </lineage>
</organism>
<evidence type="ECO:0000256" key="1">
    <source>
        <dbReference type="SAM" id="Phobius"/>
    </source>
</evidence>
<proteinExistence type="predicted"/>
<dbReference type="EMBL" id="MNVB01000042">
    <property type="protein sequence ID" value="OIO17103.1"/>
    <property type="molecule type" value="Genomic_DNA"/>
</dbReference>
<evidence type="ECO:0000313" key="4">
    <source>
        <dbReference type="EMBL" id="OIO17103.1"/>
    </source>
</evidence>
<dbReference type="InterPro" id="IPR001296">
    <property type="entry name" value="Glyco_trans_1"/>
</dbReference>
<evidence type="ECO:0000259" key="2">
    <source>
        <dbReference type="Pfam" id="PF00534"/>
    </source>
</evidence>
<keyword evidence="1" id="KW-1133">Transmembrane helix</keyword>
<comment type="caution">
    <text evidence="4">The sequence shown here is derived from an EMBL/GenBank/DDBJ whole genome shotgun (WGS) entry which is preliminary data.</text>
</comment>
<evidence type="ECO:0000259" key="3">
    <source>
        <dbReference type="Pfam" id="PF13439"/>
    </source>
</evidence>
<dbReference type="Pfam" id="PF13439">
    <property type="entry name" value="Glyco_transf_4"/>
    <property type="match status" value="1"/>
</dbReference>
<dbReference type="Gene3D" id="3.40.50.2000">
    <property type="entry name" value="Glycogen Phosphorylase B"/>
    <property type="match status" value="2"/>
</dbReference>